<keyword evidence="5" id="KW-0479">Metal-binding</keyword>
<feature type="compositionally biased region" description="Low complexity" evidence="13">
    <location>
        <begin position="501"/>
        <end position="517"/>
    </location>
</feature>
<evidence type="ECO:0000313" key="16">
    <source>
        <dbReference type="Proteomes" id="UP000792457"/>
    </source>
</evidence>
<gene>
    <name evidence="15" type="ORF">J437_LFUL001592</name>
</gene>
<feature type="region of interest" description="Disordered" evidence="13">
    <location>
        <begin position="1366"/>
        <end position="1416"/>
    </location>
</feature>
<dbReference type="PROSITE" id="PS51542">
    <property type="entry name" value="FYRN"/>
    <property type="match status" value="1"/>
</dbReference>
<evidence type="ECO:0000256" key="11">
    <source>
        <dbReference type="ARBA" id="ARBA00023163"/>
    </source>
</evidence>
<dbReference type="InterPro" id="IPR003889">
    <property type="entry name" value="FYrich_C"/>
</dbReference>
<reference evidence="15" key="2">
    <citation type="submission" date="2017-10" db="EMBL/GenBank/DDBJ databases">
        <title>Ladona fulva Genome sequencing and assembly.</title>
        <authorList>
            <person name="Murali S."/>
            <person name="Richards S."/>
            <person name="Bandaranaike D."/>
            <person name="Bellair M."/>
            <person name="Blankenburg K."/>
            <person name="Chao H."/>
            <person name="Dinh H."/>
            <person name="Doddapaneni H."/>
            <person name="Dugan-Rocha S."/>
            <person name="Elkadiri S."/>
            <person name="Gnanaolivu R."/>
            <person name="Hernandez B."/>
            <person name="Skinner E."/>
            <person name="Javaid M."/>
            <person name="Lee S."/>
            <person name="Li M."/>
            <person name="Ming W."/>
            <person name="Munidasa M."/>
            <person name="Muniz J."/>
            <person name="Nguyen L."/>
            <person name="Hughes D."/>
            <person name="Osuji N."/>
            <person name="Pu L.-L."/>
            <person name="Puazo M."/>
            <person name="Qu C."/>
            <person name="Quiroz J."/>
            <person name="Raj R."/>
            <person name="Weissenberger G."/>
            <person name="Xin Y."/>
            <person name="Zou X."/>
            <person name="Han Y."/>
            <person name="Worley K."/>
            <person name="Muzny D."/>
            <person name="Gibbs R."/>
        </authorList>
    </citation>
    <scope>NUCLEOTIDE SEQUENCE</scope>
    <source>
        <strain evidence="15">Sampled in the wild</strain>
    </source>
</reference>
<dbReference type="GO" id="GO:0042800">
    <property type="term" value="F:histone H3K4 methyltransferase activity"/>
    <property type="evidence" value="ECO:0007669"/>
    <property type="project" value="TreeGrafter"/>
</dbReference>
<evidence type="ECO:0000256" key="4">
    <source>
        <dbReference type="ARBA" id="ARBA00022691"/>
    </source>
</evidence>
<dbReference type="Pfam" id="PF05964">
    <property type="entry name" value="FYRN"/>
    <property type="match status" value="1"/>
</dbReference>
<dbReference type="Pfam" id="PF05965">
    <property type="entry name" value="FYRC"/>
    <property type="match status" value="1"/>
</dbReference>
<evidence type="ECO:0000313" key="15">
    <source>
        <dbReference type="EMBL" id="KAG8236143.1"/>
    </source>
</evidence>
<dbReference type="EMBL" id="KZ308992">
    <property type="protein sequence ID" value="KAG8236143.1"/>
    <property type="molecule type" value="Genomic_DNA"/>
</dbReference>
<dbReference type="GO" id="GO:0032259">
    <property type="term" value="P:methylation"/>
    <property type="evidence" value="ECO:0007669"/>
    <property type="project" value="UniProtKB-KW"/>
</dbReference>
<dbReference type="Pfam" id="PF13771">
    <property type="entry name" value="zf-HC5HC2H"/>
    <property type="match status" value="1"/>
</dbReference>
<feature type="compositionally biased region" description="Polar residues" evidence="13">
    <location>
        <begin position="392"/>
        <end position="406"/>
    </location>
</feature>
<dbReference type="PROSITE" id="PS51805">
    <property type="entry name" value="EPHD"/>
    <property type="match status" value="1"/>
</dbReference>
<feature type="region of interest" description="Disordered" evidence="13">
    <location>
        <begin position="493"/>
        <end position="522"/>
    </location>
</feature>
<feature type="compositionally biased region" description="Low complexity" evidence="13">
    <location>
        <begin position="750"/>
        <end position="761"/>
    </location>
</feature>
<dbReference type="GO" id="GO:0045893">
    <property type="term" value="P:positive regulation of DNA-templated transcription"/>
    <property type="evidence" value="ECO:0007669"/>
    <property type="project" value="TreeGrafter"/>
</dbReference>
<feature type="compositionally biased region" description="Polar residues" evidence="13">
    <location>
        <begin position="703"/>
        <end position="715"/>
    </location>
</feature>
<keyword evidence="16" id="KW-1185">Reference proteome</keyword>
<feature type="compositionally biased region" description="Pro residues" evidence="13">
    <location>
        <begin position="1376"/>
        <end position="1388"/>
    </location>
</feature>
<evidence type="ECO:0000256" key="1">
    <source>
        <dbReference type="ARBA" id="ARBA00004123"/>
    </source>
</evidence>
<name>A0A8K0KPU1_LADFU</name>
<evidence type="ECO:0000256" key="7">
    <source>
        <dbReference type="ARBA" id="ARBA00022771"/>
    </source>
</evidence>
<evidence type="ECO:0000256" key="13">
    <source>
        <dbReference type="SAM" id="MobiDB-lite"/>
    </source>
</evidence>
<dbReference type="OrthoDB" id="308383at2759"/>
<sequence>MHCIGVEESRPGIDARRCLFCHVRGDADVEREGRLLLASSFGDWVHCNCALWSAEVYEEKGGLLMKVREAVNRGRRVRCALCRETGATLGCCLRGCPDSFHLGCAFRSGCLLLEDKSVYCRNHIPADKAKESNVEMSLKRPVQVDTEGRKGSVLWRWKKPGRAKRKPGDNGTTFAAGSLKFTVGSLHVECLGKIVPGNVQGQFIRPPEGKKSDNEGEMRWCEGGVSLAKKEEKDSKVPEMMAYGGPVVVPVGFRCTRLYWSSVEPWKVIEYNIQTVLVISETDEAQLAVTEEIEEKQNEEHDFHAHVTVDHTAEAEDDSRGAEQTDLIIPSDNELVKDLSSDFFTSKKLMQSIVGLLKGANHGEIQNGVPHHTFEVGEDGKTQKNLSDKENSISPNGSSLSDQNIQVPRHNKPMNVVQPVSKETLLTTESASRAWELTCEMRAAQTPPPSASPTMAGAAGNTSGITSIIKSQNKPEIWSEGSKELWKHLRPISQLDGNADPSSSSSEGGGSSPVRSSPSREPDQALPCLLACRIKQQSLARSEPGGGGPVKCKDCRRTYRTREGYERHLCGTPLPLSSTSSDSDSEDRTSRRVSSESDVPNISEDTVPQANDMYECYNEFSGKEKTLDENLNTKTDDDHTSCLIDNAAFNKDCLAEKFSPISNEEISVNHTALNATETCQSKVVATASFDSNPIEDGALMGDESQNVETNCSSSDQSKELNNHSGENDTIYPSEDDTSAMNSTKSGALDSNCSNSVSSENVGKNTAKNTLSNLVQGTKEVREGVWKGSTSDACTNKSTKRQMAKVQPVCYVNGTRRIQSAELLGASKAARLAISQEETLICNNQQINQGGIPQTSIITTPIQPQGAGNFQVLVRQLPSSSAVPQFAENFRQQTGHTLQYLATIDPNTFTQPGPLTQSQNLVGLIQGAPQIMQTQTLVSSQQVVASSPIMLAPQQQAIVYNPVTACIEALPPQQPNYILTPSTYTIPVSTPLSYGIPQEVPQVYFQSTAQPTVTSQPQAPQLEPVIQNEVGWTLPSGYHIVQNHPVEQHPQTIIQPQQLPQVAASSVPSTMEEEPLSGPVAQLLTVPIQSSPSTAKKKRILLPNNKVREGYMAYRRDERTGKYIPVEEGWEESLGLPIQKKVIEDGGVRSGLSPAVFPVEGKDCSSKDGRKRPIARKGDGVNVQGAESVDSQGSPKRWVRAKLTSQFRSPSNSACDSFEPIADPTNPNFGVVNRTRSAVEQVSLRTERVPKRIESASVMYQIRSADGLTIQSDSPDKMWNQVFNSVQESRVAYGLAPLPRNPFAPIYGSKPFMGAETLALSHKGLRYLLNQLPGASQLLETKQSAPEVPSVAPPPHKLFSRAHLSLSTQTPVEETPSIPPPPSSPPLPENPSGCARTEAYKMPPPFPGGHSSAMGNRKWRHRDIFGWLASPHRKLPMAPLPTQDSEPNGGGNR</sequence>
<comment type="subcellular location">
    <subcellularLocation>
        <location evidence="1">Nucleus</location>
    </subcellularLocation>
</comment>
<feature type="region of interest" description="Disordered" evidence="13">
    <location>
        <begin position="1432"/>
        <end position="1452"/>
    </location>
</feature>
<feature type="region of interest" description="Disordered" evidence="13">
    <location>
        <begin position="570"/>
        <end position="606"/>
    </location>
</feature>
<keyword evidence="11" id="KW-0804">Transcription</keyword>
<dbReference type="Proteomes" id="UP000792457">
    <property type="component" value="Unassembled WGS sequence"/>
</dbReference>
<dbReference type="InterPro" id="IPR013083">
    <property type="entry name" value="Znf_RING/FYVE/PHD"/>
</dbReference>
<keyword evidence="4" id="KW-0949">S-adenosyl-L-methionine</keyword>
<keyword evidence="3" id="KW-0808">Transferase</keyword>
<feature type="compositionally biased region" description="Basic and acidic residues" evidence="13">
    <location>
        <begin position="372"/>
        <end position="391"/>
    </location>
</feature>
<dbReference type="GO" id="GO:0008270">
    <property type="term" value="F:zinc ion binding"/>
    <property type="evidence" value="ECO:0007669"/>
    <property type="project" value="UniProtKB-KW"/>
</dbReference>
<dbReference type="FunFam" id="3.30.40.10:FF:000002">
    <property type="entry name" value="Histone-lysine N-methyltransferase"/>
    <property type="match status" value="1"/>
</dbReference>
<dbReference type="GO" id="GO:0005700">
    <property type="term" value="C:polytene chromosome"/>
    <property type="evidence" value="ECO:0007669"/>
    <property type="project" value="UniProtKB-ARBA"/>
</dbReference>
<keyword evidence="8" id="KW-0862">Zinc</keyword>
<evidence type="ECO:0000256" key="8">
    <source>
        <dbReference type="ARBA" id="ARBA00022833"/>
    </source>
</evidence>
<feature type="region of interest" description="Disordered" evidence="13">
    <location>
        <begin position="694"/>
        <end position="763"/>
    </location>
</feature>
<dbReference type="GO" id="GO:0098687">
    <property type="term" value="C:chromosomal region"/>
    <property type="evidence" value="ECO:0007669"/>
    <property type="project" value="UniProtKB-ARBA"/>
</dbReference>
<evidence type="ECO:0000256" key="10">
    <source>
        <dbReference type="ARBA" id="ARBA00023015"/>
    </source>
</evidence>
<feature type="domain" description="PHD-type" evidence="14">
    <location>
        <begin position="15"/>
        <end position="124"/>
    </location>
</feature>
<evidence type="ECO:0000256" key="9">
    <source>
        <dbReference type="ARBA" id="ARBA00022853"/>
    </source>
</evidence>
<evidence type="ECO:0000256" key="12">
    <source>
        <dbReference type="ARBA" id="ARBA00023242"/>
    </source>
</evidence>
<evidence type="ECO:0000256" key="3">
    <source>
        <dbReference type="ARBA" id="ARBA00022679"/>
    </source>
</evidence>
<comment type="caution">
    <text evidence="15">The sequence shown here is derived from an EMBL/GenBank/DDBJ whole genome shotgun (WGS) entry which is preliminary data.</text>
</comment>
<keyword evidence="10" id="KW-0805">Transcription regulation</keyword>
<dbReference type="Gene3D" id="3.30.40.10">
    <property type="entry name" value="Zinc/RING finger domain, C3HC4 (zinc finger)"/>
    <property type="match status" value="1"/>
</dbReference>
<accession>A0A8K0KPU1</accession>
<feature type="region of interest" description="Disordered" evidence="13">
    <location>
        <begin position="1160"/>
        <end position="1194"/>
    </location>
</feature>
<reference evidence="15" key="1">
    <citation type="submission" date="2013-04" db="EMBL/GenBank/DDBJ databases">
        <authorList>
            <person name="Qu J."/>
            <person name="Murali S.C."/>
            <person name="Bandaranaike D."/>
            <person name="Bellair M."/>
            <person name="Blankenburg K."/>
            <person name="Chao H."/>
            <person name="Dinh H."/>
            <person name="Doddapaneni H."/>
            <person name="Downs B."/>
            <person name="Dugan-Rocha S."/>
            <person name="Elkadiri S."/>
            <person name="Gnanaolivu R.D."/>
            <person name="Hernandez B."/>
            <person name="Javaid M."/>
            <person name="Jayaseelan J.C."/>
            <person name="Lee S."/>
            <person name="Li M."/>
            <person name="Ming W."/>
            <person name="Munidasa M."/>
            <person name="Muniz J."/>
            <person name="Nguyen L."/>
            <person name="Ongeri F."/>
            <person name="Osuji N."/>
            <person name="Pu L.-L."/>
            <person name="Puazo M."/>
            <person name="Qu C."/>
            <person name="Quiroz J."/>
            <person name="Raj R."/>
            <person name="Weissenberger G."/>
            <person name="Xin Y."/>
            <person name="Zou X."/>
            <person name="Han Y."/>
            <person name="Richards S."/>
            <person name="Worley K."/>
            <person name="Muzny D."/>
            <person name="Gibbs R."/>
        </authorList>
    </citation>
    <scope>NUCLEOTIDE SEQUENCE</scope>
    <source>
        <strain evidence="15">Sampled in the wild</strain>
    </source>
</reference>
<evidence type="ECO:0000259" key="14">
    <source>
        <dbReference type="PROSITE" id="PS51805"/>
    </source>
</evidence>
<dbReference type="InterPro" id="IPR034732">
    <property type="entry name" value="EPHD"/>
</dbReference>
<evidence type="ECO:0000256" key="5">
    <source>
        <dbReference type="ARBA" id="ARBA00022723"/>
    </source>
</evidence>
<evidence type="ECO:0000256" key="6">
    <source>
        <dbReference type="ARBA" id="ARBA00022737"/>
    </source>
</evidence>
<keyword evidence="6" id="KW-0677">Repeat</keyword>
<keyword evidence="7" id="KW-0863">Zinc-finger</keyword>
<feature type="compositionally biased region" description="Basic and acidic residues" evidence="13">
    <location>
        <begin position="586"/>
        <end position="595"/>
    </location>
</feature>
<keyword evidence="9" id="KW-0156">Chromatin regulator</keyword>
<dbReference type="SMART" id="SM00249">
    <property type="entry name" value="PHD"/>
    <property type="match status" value="1"/>
</dbReference>
<keyword evidence="12" id="KW-0539">Nucleus</keyword>
<dbReference type="PANTHER" id="PTHR45838">
    <property type="entry name" value="HISTONE-LYSINE-N-METHYLTRANSFERASE 2 KMT2 FAMILY MEMBER"/>
    <property type="match status" value="1"/>
</dbReference>
<protein>
    <recommendedName>
        <fullName evidence="14">PHD-type domain-containing protein</fullName>
    </recommendedName>
</protein>
<feature type="region of interest" description="Disordered" evidence="13">
    <location>
        <begin position="372"/>
        <end position="414"/>
    </location>
</feature>
<dbReference type="PANTHER" id="PTHR45838:SF4">
    <property type="entry name" value="HISTONE-LYSINE N-METHYLTRANSFERASE TRITHORAX"/>
    <property type="match status" value="1"/>
</dbReference>
<dbReference type="GO" id="GO:0035097">
    <property type="term" value="C:histone methyltransferase complex"/>
    <property type="evidence" value="ECO:0007669"/>
    <property type="project" value="TreeGrafter"/>
</dbReference>
<dbReference type="InterPro" id="IPR001965">
    <property type="entry name" value="Znf_PHD"/>
</dbReference>
<keyword evidence="2" id="KW-0489">Methyltransferase</keyword>
<organism evidence="15 16">
    <name type="scientific">Ladona fulva</name>
    <name type="common">Scarce chaser dragonfly</name>
    <name type="synonym">Libellula fulva</name>
    <dbReference type="NCBI Taxonomy" id="123851"/>
    <lineage>
        <taxon>Eukaryota</taxon>
        <taxon>Metazoa</taxon>
        <taxon>Ecdysozoa</taxon>
        <taxon>Arthropoda</taxon>
        <taxon>Hexapoda</taxon>
        <taxon>Insecta</taxon>
        <taxon>Pterygota</taxon>
        <taxon>Palaeoptera</taxon>
        <taxon>Odonata</taxon>
        <taxon>Epiprocta</taxon>
        <taxon>Anisoptera</taxon>
        <taxon>Libelluloidea</taxon>
        <taxon>Libellulidae</taxon>
        <taxon>Ladona</taxon>
    </lineage>
</organism>
<proteinExistence type="predicted"/>
<evidence type="ECO:0000256" key="2">
    <source>
        <dbReference type="ARBA" id="ARBA00022603"/>
    </source>
</evidence>
<dbReference type="InterPro" id="IPR003888">
    <property type="entry name" value="FYrich_N"/>
</dbReference>